<feature type="transmembrane region" description="Helical" evidence="7">
    <location>
        <begin position="71"/>
        <end position="92"/>
    </location>
</feature>
<evidence type="ECO:0000259" key="9">
    <source>
        <dbReference type="Pfam" id="PF23540"/>
    </source>
</evidence>
<keyword evidence="4 10" id="KW-0418">Kinase</keyword>
<organism evidence="10 11">
    <name type="scientific">Fervidibacillus albus</name>
    <dbReference type="NCBI Taxonomy" id="2980026"/>
    <lineage>
        <taxon>Bacteria</taxon>
        <taxon>Bacillati</taxon>
        <taxon>Bacillota</taxon>
        <taxon>Bacilli</taxon>
        <taxon>Bacillales</taxon>
        <taxon>Bacillaceae</taxon>
        <taxon>Fervidibacillus</taxon>
    </lineage>
</organism>
<evidence type="ECO:0000256" key="3">
    <source>
        <dbReference type="ARBA" id="ARBA00022679"/>
    </source>
</evidence>
<dbReference type="Gene3D" id="1.20.5.1930">
    <property type="match status" value="1"/>
</dbReference>
<feature type="transmembrane region" description="Helical" evidence="7">
    <location>
        <begin position="137"/>
        <end position="157"/>
    </location>
</feature>
<dbReference type="Pfam" id="PF23540">
    <property type="entry name" value="DesK_N"/>
    <property type="match status" value="1"/>
</dbReference>
<evidence type="ECO:0000256" key="7">
    <source>
        <dbReference type="SAM" id="Phobius"/>
    </source>
</evidence>
<keyword evidence="11" id="KW-1185">Reference proteome</keyword>
<dbReference type="Gene3D" id="3.30.565.10">
    <property type="entry name" value="Histidine kinase-like ATPase, C-terminal domain"/>
    <property type="match status" value="1"/>
</dbReference>
<evidence type="ECO:0000256" key="1">
    <source>
        <dbReference type="ARBA" id="ARBA00000085"/>
    </source>
</evidence>
<feature type="transmembrane region" description="Helical" evidence="7">
    <location>
        <begin position="42"/>
        <end position="59"/>
    </location>
</feature>
<keyword evidence="6" id="KW-0175">Coiled coil</keyword>
<dbReference type="PANTHER" id="PTHR24421">
    <property type="entry name" value="NITRATE/NITRITE SENSOR PROTEIN NARX-RELATED"/>
    <property type="match status" value="1"/>
</dbReference>
<dbReference type="GO" id="GO:0016020">
    <property type="term" value="C:membrane"/>
    <property type="evidence" value="ECO:0007669"/>
    <property type="project" value="InterPro"/>
</dbReference>
<evidence type="ECO:0000256" key="5">
    <source>
        <dbReference type="ARBA" id="ARBA00023012"/>
    </source>
</evidence>
<dbReference type="InterPro" id="IPR056374">
    <property type="entry name" value="DesK/YvfT_N"/>
</dbReference>
<dbReference type="CDD" id="cd16917">
    <property type="entry name" value="HATPase_UhpB-NarQ-NarX-like"/>
    <property type="match status" value="1"/>
</dbReference>
<comment type="catalytic activity">
    <reaction evidence="1">
        <text>ATP + protein L-histidine = ADP + protein N-phospho-L-histidine.</text>
        <dbReference type="EC" id="2.7.13.3"/>
    </reaction>
</comment>
<dbReference type="GO" id="GO:0046983">
    <property type="term" value="F:protein dimerization activity"/>
    <property type="evidence" value="ECO:0007669"/>
    <property type="project" value="InterPro"/>
</dbReference>
<reference evidence="10" key="1">
    <citation type="submission" date="2022-09" db="EMBL/GenBank/DDBJ databases">
        <title>Complete Genomes of Fervidibacillus albus and Fervidibacillus halotolerans isolated from tidal flat sediments.</title>
        <authorList>
            <person name="Kwon K.K."/>
            <person name="Yang S.-H."/>
            <person name="Park M.J."/>
            <person name="Oh H.-M."/>
        </authorList>
    </citation>
    <scope>NUCLEOTIDE SEQUENCE</scope>
    <source>
        <strain evidence="10">MEBiC13591</strain>
    </source>
</reference>
<name>A0A9E8LUR0_9BACI</name>
<feature type="domain" description="DesK/YvfT N-terminal" evidence="9">
    <location>
        <begin position="8"/>
        <end position="151"/>
    </location>
</feature>
<keyword evidence="3" id="KW-0808">Transferase</keyword>
<sequence>MNRSKWKVELFPREFGLFPYVFLSYLLFPIISISLSVGFKRMIGFLLLVVFFISYRKLFFNQSGKQFTFWIIIQMVIVYIFTFFYYHFLFLLGFFPGNFIGWYEKDHQFKRAIIGYFVFSFLLVIYFFFQYPMEKNLYYVPNIIAMMLSPFAVRSFFKRIELEKQLTKANQRIEELVKREERVRIARDLHDTLGHTLSLITLKSQLLQKMLHKNLDRVKQEAKDIENISRAALRETRKIISNMRAMKVSEALLSIEQMFLHAGIKFFVEGDEYFKNTSIFIQNLISLCLKEAATNIVKHSNASICHIVIQKKDGFFSINICDNGIGFNESVQEGNGLKGIRERLSLINGSARFENGNRGALVQLKVPIIMKEYKGE</sequence>
<dbReference type="RefSeq" id="WP_275417814.1">
    <property type="nucleotide sequence ID" value="NZ_CP106878.1"/>
</dbReference>
<evidence type="ECO:0000259" key="8">
    <source>
        <dbReference type="Pfam" id="PF07730"/>
    </source>
</evidence>
<keyword evidence="5" id="KW-0902">Two-component regulatory system</keyword>
<dbReference type="InterPro" id="IPR011712">
    <property type="entry name" value="Sig_transdc_His_kin_sub3_dim/P"/>
</dbReference>
<dbReference type="KEGG" id="faf:OE104_01280"/>
<dbReference type="AlphaFoldDB" id="A0A9E8LUR0"/>
<dbReference type="EC" id="2.7.13.3" evidence="2"/>
<feature type="transmembrane region" description="Helical" evidence="7">
    <location>
        <begin position="15"/>
        <end position="35"/>
    </location>
</feature>
<evidence type="ECO:0000313" key="10">
    <source>
        <dbReference type="EMBL" id="WAA10032.1"/>
    </source>
</evidence>
<keyword evidence="7" id="KW-0812">Transmembrane</keyword>
<dbReference type="GO" id="GO:0000155">
    <property type="term" value="F:phosphorelay sensor kinase activity"/>
    <property type="evidence" value="ECO:0007669"/>
    <property type="project" value="InterPro"/>
</dbReference>
<evidence type="ECO:0000313" key="11">
    <source>
        <dbReference type="Proteomes" id="UP001164718"/>
    </source>
</evidence>
<dbReference type="InterPro" id="IPR050482">
    <property type="entry name" value="Sensor_HK_TwoCompSys"/>
</dbReference>
<protein>
    <recommendedName>
        <fullName evidence="2">histidine kinase</fullName>
        <ecNumber evidence="2">2.7.13.3</ecNumber>
    </recommendedName>
</protein>
<dbReference type="Proteomes" id="UP001164718">
    <property type="component" value="Chromosome"/>
</dbReference>
<dbReference type="Pfam" id="PF07730">
    <property type="entry name" value="HisKA_3"/>
    <property type="match status" value="1"/>
</dbReference>
<accession>A0A9E8LUR0</accession>
<evidence type="ECO:0000256" key="2">
    <source>
        <dbReference type="ARBA" id="ARBA00012438"/>
    </source>
</evidence>
<keyword evidence="7" id="KW-1133">Transmembrane helix</keyword>
<feature type="transmembrane region" description="Helical" evidence="7">
    <location>
        <begin position="113"/>
        <end position="131"/>
    </location>
</feature>
<proteinExistence type="predicted"/>
<feature type="domain" description="Signal transduction histidine kinase subgroup 3 dimerisation and phosphoacceptor" evidence="8">
    <location>
        <begin position="181"/>
        <end position="245"/>
    </location>
</feature>
<feature type="coiled-coil region" evidence="6">
    <location>
        <begin position="159"/>
        <end position="235"/>
    </location>
</feature>
<evidence type="ECO:0000256" key="4">
    <source>
        <dbReference type="ARBA" id="ARBA00022777"/>
    </source>
</evidence>
<dbReference type="InterPro" id="IPR036890">
    <property type="entry name" value="HATPase_C_sf"/>
</dbReference>
<keyword evidence="7" id="KW-0472">Membrane</keyword>
<evidence type="ECO:0000256" key="6">
    <source>
        <dbReference type="SAM" id="Coils"/>
    </source>
</evidence>
<dbReference type="SUPFAM" id="SSF55874">
    <property type="entry name" value="ATPase domain of HSP90 chaperone/DNA topoisomerase II/histidine kinase"/>
    <property type="match status" value="1"/>
</dbReference>
<dbReference type="PANTHER" id="PTHR24421:SF63">
    <property type="entry name" value="SENSOR HISTIDINE KINASE DESK"/>
    <property type="match status" value="1"/>
</dbReference>
<dbReference type="EMBL" id="CP106878">
    <property type="protein sequence ID" value="WAA10032.1"/>
    <property type="molecule type" value="Genomic_DNA"/>
</dbReference>
<gene>
    <name evidence="10" type="ORF">OE104_01280</name>
</gene>